<protein>
    <submittedName>
        <fullName evidence="2">Uncharacterized protein</fullName>
    </submittedName>
</protein>
<name>A0A6F9XM57_9LACO</name>
<gene>
    <name evidence="2" type="ORF">SY212_13810</name>
</gene>
<evidence type="ECO:0000313" key="2">
    <source>
        <dbReference type="EMBL" id="GET06351.1"/>
    </source>
</evidence>
<sequence length="49" mass="5484">MSLKVNQQVDLETLFNKFALDPVEPPKKKAASKQAEAADKSEKKPRSKN</sequence>
<proteinExistence type="predicted"/>
<evidence type="ECO:0000256" key="1">
    <source>
        <dbReference type="SAM" id="MobiDB-lite"/>
    </source>
</evidence>
<organism evidence="2">
    <name type="scientific">Ligilactobacillus agilis</name>
    <dbReference type="NCBI Taxonomy" id="1601"/>
    <lineage>
        <taxon>Bacteria</taxon>
        <taxon>Bacillati</taxon>
        <taxon>Bacillota</taxon>
        <taxon>Bacilli</taxon>
        <taxon>Lactobacillales</taxon>
        <taxon>Lactobacillaceae</taxon>
        <taxon>Ligilactobacillus</taxon>
    </lineage>
</organism>
<dbReference type="NCBIfam" id="NF040897">
    <property type="entry name" value="SPJ_0845_Nterm"/>
    <property type="match status" value="1"/>
</dbReference>
<dbReference type="RefSeq" id="WP_172584824.1">
    <property type="nucleotide sequence ID" value="NZ_BLAM01000143.1"/>
</dbReference>
<feature type="compositionally biased region" description="Basic and acidic residues" evidence="1">
    <location>
        <begin position="36"/>
        <end position="49"/>
    </location>
</feature>
<dbReference type="EMBL" id="BLAM01000143">
    <property type="protein sequence ID" value="GET06351.1"/>
    <property type="molecule type" value="Genomic_DNA"/>
</dbReference>
<dbReference type="InterPro" id="IPR047909">
    <property type="entry name" value="SPJ_0845-like_N"/>
</dbReference>
<reference evidence="2" key="1">
    <citation type="submission" date="2019-10" db="EMBL/GenBank/DDBJ databases">
        <title>Lactobacillus agilis SY212 Whole Genome Sequencing Project.</title>
        <authorList>
            <person name="Suzuki S."/>
            <person name="Endo A."/>
            <person name="Maeno S."/>
            <person name="Shiwa Y."/>
            <person name="Matsutani M."/>
            <person name="Kajikawa A."/>
        </authorList>
    </citation>
    <scope>NUCLEOTIDE SEQUENCE</scope>
    <source>
        <strain evidence="2">SY212</strain>
    </source>
</reference>
<accession>A0A6F9XM57</accession>
<comment type="caution">
    <text evidence="2">The sequence shown here is derived from an EMBL/GenBank/DDBJ whole genome shotgun (WGS) entry which is preliminary data.</text>
</comment>
<dbReference type="AlphaFoldDB" id="A0A6F9XM57"/>
<feature type="region of interest" description="Disordered" evidence="1">
    <location>
        <begin position="20"/>
        <end position="49"/>
    </location>
</feature>
<dbReference type="Proteomes" id="UP000494265">
    <property type="component" value="Unassembled WGS sequence"/>
</dbReference>